<accession>A0A9D4A8C5</accession>
<comment type="caution">
    <text evidence="1">The sequence shown here is derived from an EMBL/GenBank/DDBJ whole genome shotgun (WGS) entry which is preliminary data.</text>
</comment>
<dbReference type="PANTHER" id="PTHR33710:SF62">
    <property type="entry name" value="DUF4283 DOMAIN PROTEIN"/>
    <property type="match status" value="1"/>
</dbReference>
<dbReference type="EMBL" id="JAIQCV010000005">
    <property type="protein sequence ID" value="KAH1096965.1"/>
    <property type="molecule type" value="Genomic_DNA"/>
</dbReference>
<dbReference type="InterPro" id="IPR036691">
    <property type="entry name" value="Endo/exonu/phosph_ase_sf"/>
</dbReference>
<sequence>MERVRRSCGFQNGIDVESEGTRGGLSLAWKGDAGVTLRTFSKRHIDVIVDDNETGVKWRYTGFYGSPYAQKRNEAWRLLRSLAIMEDIPWLVSGDFNEIMYGFEKKRGQPRDKGRIELFRSTLKDCQLSDIGYSGSWFTWERGNLPETNIQEWLDRGVASTSWISMFPDVKVQHLVHSFFDHCPLLINTKLGECRLKILQKLEILKSGLIQWEGKSRMNRKRRKQILKNGLIQWERKSRMNRKRRKQTLTDKLASLFVNDRDEENMAELIDTKIQLNFEIDKDERYWEQRARLNWLKLGDKNTTFFHNSATQRRKRNLIRKLKNDEGRETEAIHEMEVIARSYFQNLFTAEGAENYDYVMSGIDRCVFAEDNLNLTAAYTSDEIREAVF</sequence>
<dbReference type="SUPFAM" id="SSF56219">
    <property type="entry name" value="DNase I-like"/>
    <property type="match status" value="1"/>
</dbReference>
<proteinExistence type="predicted"/>
<protein>
    <recommendedName>
        <fullName evidence="3">Endonuclease/exonuclease/phosphatase domain-containing protein</fullName>
    </recommendedName>
</protein>
<dbReference type="PANTHER" id="PTHR33710">
    <property type="entry name" value="BNAC02G09200D PROTEIN"/>
    <property type="match status" value="1"/>
</dbReference>
<keyword evidence="2" id="KW-1185">Reference proteome</keyword>
<name>A0A9D4A8C5_9ROSI</name>
<reference evidence="1 2" key="1">
    <citation type="journal article" date="2021" name="Plant Biotechnol. J.">
        <title>Multi-omics assisted identification of the key and species-specific regulatory components of drought-tolerant mechanisms in Gossypium stocksii.</title>
        <authorList>
            <person name="Yu D."/>
            <person name="Ke L."/>
            <person name="Zhang D."/>
            <person name="Wu Y."/>
            <person name="Sun Y."/>
            <person name="Mei J."/>
            <person name="Sun J."/>
            <person name="Sun Y."/>
        </authorList>
    </citation>
    <scope>NUCLEOTIDE SEQUENCE [LARGE SCALE GENOMIC DNA]</scope>
    <source>
        <strain evidence="2">cv. E1</strain>
        <tissue evidence="1">Leaf</tissue>
    </source>
</reference>
<evidence type="ECO:0008006" key="3">
    <source>
        <dbReference type="Google" id="ProtNLM"/>
    </source>
</evidence>
<dbReference type="Gene3D" id="3.60.10.10">
    <property type="entry name" value="Endonuclease/exonuclease/phosphatase"/>
    <property type="match status" value="1"/>
</dbReference>
<organism evidence="1 2">
    <name type="scientific">Gossypium stocksii</name>
    <dbReference type="NCBI Taxonomy" id="47602"/>
    <lineage>
        <taxon>Eukaryota</taxon>
        <taxon>Viridiplantae</taxon>
        <taxon>Streptophyta</taxon>
        <taxon>Embryophyta</taxon>
        <taxon>Tracheophyta</taxon>
        <taxon>Spermatophyta</taxon>
        <taxon>Magnoliopsida</taxon>
        <taxon>eudicotyledons</taxon>
        <taxon>Gunneridae</taxon>
        <taxon>Pentapetalae</taxon>
        <taxon>rosids</taxon>
        <taxon>malvids</taxon>
        <taxon>Malvales</taxon>
        <taxon>Malvaceae</taxon>
        <taxon>Malvoideae</taxon>
        <taxon>Gossypium</taxon>
    </lineage>
</organism>
<dbReference type="Proteomes" id="UP000828251">
    <property type="component" value="Unassembled WGS sequence"/>
</dbReference>
<evidence type="ECO:0000313" key="1">
    <source>
        <dbReference type="EMBL" id="KAH1096965.1"/>
    </source>
</evidence>
<gene>
    <name evidence="1" type="ORF">J1N35_013886</name>
</gene>
<dbReference type="OrthoDB" id="999895at2759"/>
<dbReference type="AlphaFoldDB" id="A0A9D4A8C5"/>
<evidence type="ECO:0000313" key="2">
    <source>
        <dbReference type="Proteomes" id="UP000828251"/>
    </source>
</evidence>